<dbReference type="OrthoDB" id="10585382at2759"/>
<dbReference type="EMBL" id="JACAZF010000018">
    <property type="protein sequence ID" value="KAF7288919.1"/>
    <property type="molecule type" value="Genomic_DNA"/>
</dbReference>
<reference evidence="2" key="1">
    <citation type="submission" date="2020-05" db="EMBL/GenBank/DDBJ databases">
        <title>Mycena genomes resolve the evolution of fungal bioluminescence.</title>
        <authorList>
            <person name="Tsai I.J."/>
        </authorList>
    </citation>
    <scope>NUCLEOTIDE SEQUENCE</scope>
    <source>
        <strain evidence="2">171206Taipei</strain>
    </source>
</reference>
<evidence type="ECO:0000313" key="3">
    <source>
        <dbReference type="Proteomes" id="UP000636479"/>
    </source>
</evidence>
<keyword evidence="3" id="KW-1185">Reference proteome</keyword>
<keyword evidence="1" id="KW-1133">Transmembrane helix</keyword>
<gene>
    <name evidence="2" type="ORF">MIND_01408100</name>
</gene>
<dbReference type="GeneID" id="59352995"/>
<evidence type="ECO:0000313" key="2">
    <source>
        <dbReference type="EMBL" id="KAF7288919.1"/>
    </source>
</evidence>
<evidence type="ECO:0000256" key="1">
    <source>
        <dbReference type="SAM" id="Phobius"/>
    </source>
</evidence>
<accession>A0A8H6RX48</accession>
<dbReference type="Proteomes" id="UP000636479">
    <property type="component" value="Unassembled WGS sequence"/>
</dbReference>
<dbReference type="RefSeq" id="XP_037213071.1">
    <property type="nucleotide sequence ID" value="XM_037370479.1"/>
</dbReference>
<organism evidence="2 3">
    <name type="scientific">Mycena indigotica</name>
    <dbReference type="NCBI Taxonomy" id="2126181"/>
    <lineage>
        <taxon>Eukaryota</taxon>
        <taxon>Fungi</taxon>
        <taxon>Dikarya</taxon>
        <taxon>Basidiomycota</taxon>
        <taxon>Agaricomycotina</taxon>
        <taxon>Agaricomycetes</taxon>
        <taxon>Agaricomycetidae</taxon>
        <taxon>Agaricales</taxon>
        <taxon>Marasmiineae</taxon>
        <taxon>Mycenaceae</taxon>
        <taxon>Mycena</taxon>
    </lineage>
</organism>
<sequence>MLWPPSAPLQLMHIMTMSHGAFIVTLSCLFTLVFLPDLISRTTPDSTILRWIVWSRDALTQAGAAFSFCVAIGMAVAIVKDGLVVVLHIRDMWQPPMYFAAHSGVPPLVEDEAPNTTSESPPRHRWSAFERGLSATDVVNKLMILFVASALVWYELLRLKLVSPEAPLRIHGFTAFLVRGTLYGVVLGVALVLSSYSIAWLWWKSREVDNDDGEAPVEVEVLEIERDGKIRAPLKLETV</sequence>
<feature type="transmembrane region" description="Helical" evidence="1">
    <location>
        <begin position="176"/>
        <end position="203"/>
    </location>
</feature>
<keyword evidence="1" id="KW-0472">Membrane</keyword>
<feature type="transmembrane region" description="Helical" evidence="1">
    <location>
        <begin position="64"/>
        <end position="87"/>
    </location>
</feature>
<proteinExistence type="predicted"/>
<comment type="caution">
    <text evidence="2">The sequence shown here is derived from an EMBL/GenBank/DDBJ whole genome shotgun (WGS) entry which is preliminary data.</text>
</comment>
<protein>
    <submittedName>
        <fullName evidence="2">Uncharacterized protein</fullName>
    </submittedName>
</protein>
<keyword evidence="1" id="KW-0812">Transmembrane</keyword>
<dbReference type="AlphaFoldDB" id="A0A8H6RX48"/>
<name>A0A8H6RX48_9AGAR</name>